<accession>A0ABP9WXH7</accession>
<feature type="region of interest" description="Disordered" evidence="4">
    <location>
        <begin position="437"/>
        <end position="459"/>
    </location>
</feature>
<evidence type="ECO:0000313" key="7">
    <source>
        <dbReference type="Proteomes" id="UP001428290"/>
    </source>
</evidence>
<dbReference type="SUPFAM" id="SSF52540">
    <property type="entry name" value="P-loop containing nucleoside triphosphate hydrolases"/>
    <property type="match status" value="1"/>
</dbReference>
<dbReference type="SUPFAM" id="SSF48019">
    <property type="entry name" value="post-AAA+ oligomerization domain-like"/>
    <property type="match status" value="1"/>
</dbReference>
<reference evidence="6 7" key="1">
    <citation type="submission" date="2024-02" db="EMBL/GenBank/DDBJ databases">
        <title>Herpetosiphon gulosus NBRC 112829.</title>
        <authorList>
            <person name="Ichikawa N."/>
            <person name="Katano-Makiyama Y."/>
            <person name="Hidaka K."/>
        </authorList>
    </citation>
    <scope>NUCLEOTIDE SEQUENCE [LARGE SCALE GENOMIC DNA]</scope>
    <source>
        <strain evidence="6 7">NBRC 112829</strain>
    </source>
</reference>
<dbReference type="RefSeq" id="WP_345721516.1">
    <property type="nucleotide sequence ID" value="NZ_BAABRU010000005.1"/>
</dbReference>
<dbReference type="CDD" id="cd00009">
    <property type="entry name" value="AAA"/>
    <property type="match status" value="1"/>
</dbReference>
<dbReference type="Gene3D" id="1.20.272.10">
    <property type="match status" value="1"/>
</dbReference>
<evidence type="ECO:0000259" key="5">
    <source>
        <dbReference type="SMART" id="SM00382"/>
    </source>
</evidence>
<evidence type="ECO:0000256" key="3">
    <source>
        <dbReference type="ARBA" id="ARBA00022840"/>
    </source>
</evidence>
<name>A0ABP9WXH7_9CHLR</name>
<dbReference type="Gene3D" id="1.10.8.60">
    <property type="match status" value="1"/>
</dbReference>
<dbReference type="CDD" id="cd18139">
    <property type="entry name" value="HLD_clamp_RarA"/>
    <property type="match status" value="1"/>
</dbReference>
<keyword evidence="3" id="KW-0067">ATP-binding</keyword>
<proteinExistence type="inferred from homology"/>
<protein>
    <submittedName>
        <fullName evidence="6">Replication-associated recombination protein A</fullName>
    </submittedName>
</protein>
<evidence type="ECO:0000256" key="2">
    <source>
        <dbReference type="ARBA" id="ARBA00022741"/>
    </source>
</evidence>
<dbReference type="InterPro" id="IPR003959">
    <property type="entry name" value="ATPase_AAA_core"/>
</dbReference>
<dbReference type="PRINTS" id="PR00830">
    <property type="entry name" value="ENDOLAPTASE"/>
</dbReference>
<dbReference type="InterPro" id="IPR021886">
    <property type="entry name" value="MgsA_C"/>
</dbReference>
<dbReference type="SMART" id="SM00382">
    <property type="entry name" value="AAA"/>
    <property type="match status" value="1"/>
</dbReference>
<sequence length="459" mass="50087">MDLFSYQASQSNDAPLAARMRPRTLAEYEGQTKIVGEGRLLRRLIERDQLISLILWGPPGTGKTTLARIIAGASSAHFEPLSAVSAGVAELRKVVKEAGERRGMYGKRTVLFIDEIHRWNKAQQDAVLPAVEDGTVTLIGATTENPSFEINRALLSRCRVIVLEALEDAAIDAIIERALNDNERGLGQQQVQLSPEARDMLIHLASGDARAALTALEAAALTQVPEPNGQRLIDLEAIVEAYQRRNVAYDKTGELHYDAISALHKSVRDSDPDGGLYWLARMLEGGEDPLYVARRVIRMAVEDIGLADPLALGICVAAQQAVHFMGAGEGALALAQAVVYLAQAPKSNAVYRAYGAVLHDVEATRNEPVPLHLRNAVTGLMKGLGYGSGYQYAHDFKDAQVEQEHLPPNLAGHRYYYPTDHGYEARVQQRLAWRYPEDQAAMSEASTSATTPQSPPPKG</sequence>
<organism evidence="6 7">
    <name type="scientific">Herpetosiphon gulosus</name>
    <dbReference type="NCBI Taxonomy" id="1973496"/>
    <lineage>
        <taxon>Bacteria</taxon>
        <taxon>Bacillati</taxon>
        <taxon>Chloroflexota</taxon>
        <taxon>Chloroflexia</taxon>
        <taxon>Herpetosiphonales</taxon>
        <taxon>Herpetosiphonaceae</taxon>
        <taxon>Herpetosiphon</taxon>
    </lineage>
</organism>
<dbReference type="InterPro" id="IPR051314">
    <property type="entry name" value="AAA_ATPase_RarA/MGS1/WRNIP1"/>
</dbReference>
<dbReference type="Pfam" id="PF16193">
    <property type="entry name" value="AAA_assoc_2"/>
    <property type="match status" value="1"/>
</dbReference>
<dbReference type="PANTHER" id="PTHR13779">
    <property type="entry name" value="WERNER HELICASE-INTERACTING PROTEIN 1 FAMILY MEMBER"/>
    <property type="match status" value="1"/>
</dbReference>
<dbReference type="InterPro" id="IPR008921">
    <property type="entry name" value="DNA_pol3_clamp-load_cplx_C"/>
</dbReference>
<dbReference type="Pfam" id="PF12002">
    <property type="entry name" value="MgsA_C"/>
    <property type="match status" value="1"/>
</dbReference>
<keyword evidence="7" id="KW-1185">Reference proteome</keyword>
<dbReference type="Gene3D" id="3.40.50.300">
    <property type="entry name" value="P-loop containing nucleotide triphosphate hydrolases"/>
    <property type="match status" value="1"/>
</dbReference>
<dbReference type="Gene3D" id="1.10.3710.10">
    <property type="entry name" value="DNA polymerase III clamp loader subunits, C-terminal domain"/>
    <property type="match status" value="1"/>
</dbReference>
<dbReference type="InterPro" id="IPR027417">
    <property type="entry name" value="P-loop_NTPase"/>
</dbReference>
<evidence type="ECO:0000313" key="6">
    <source>
        <dbReference type="EMBL" id="GAA5527902.1"/>
    </source>
</evidence>
<dbReference type="InterPro" id="IPR003593">
    <property type="entry name" value="AAA+_ATPase"/>
</dbReference>
<dbReference type="Proteomes" id="UP001428290">
    <property type="component" value="Unassembled WGS sequence"/>
</dbReference>
<dbReference type="InterPro" id="IPR032423">
    <property type="entry name" value="AAA_assoc_2"/>
</dbReference>
<evidence type="ECO:0000256" key="1">
    <source>
        <dbReference type="ARBA" id="ARBA00008959"/>
    </source>
</evidence>
<dbReference type="Pfam" id="PF00004">
    <property type="entry name" value="AAA"/>
    <property type="match status" value="1"/>
</dbReference>
<dbReference type="PANTHER" id="PTHR13779:SF7">
    <property type="entry name" value="ATPASE WRNIP1"/>
    <property type="match status" value="1"/>
</dbReference>
<gene>
    <name evidence="6" type="primary">rarA</name>
    <name evidence="6" type="ORF">Hgul01_01695</name>
</gene>
<comment type="similarity">
    <text evidence="1">Belongs to the AAA ATPase family. RarA/MGS1/WRNIP1 subfamily.</text>
</comment>
<dbReference type="EMBL" id="BAABRU010000005">
    <property type="protein sequence ID" value="GAA5527902.1"/>
    <property type="molecule type" value="Genomic_DNA"/>
</dbReference>
<comment type="caution">
    <text evidence="6">The sequence shown here is derived from an EMBL/GenBank/DDBJ whole genome shotgun (WGS) entry which is preliminary data.</text>
</comment>
<keyword evidence="2" id="KW-0547">Nucleotide-binding</keyword>
<evidence type="ECO:0000256" key="4">
    <source>
        <dbReference type="SAM" id="MobiDB-lite"/>
    </source>
</evidence>
<feature type="domain" description="AAA+ ATPase" evidence="5">
    <location>
        <begin position="49"/>
        <end position="166"/>
    </location>
</feature>
<feature type="compositionally biased region" description="Low complexity" evidence="4">
    <location>
        <begin position="440"/>
        <end position="452"/>
    </location>
</feature>